<protein>
    <submittedName>
        <fullName evidence="1">Uncharacterized protein</fullName>
    </submittedName>
</protein>
<dbReference type="EMBL" id="JAOTLW010000013">
    <property type="protein sequence ID" value="MDI5832636.1"/>
    <property type="molecule type" value="Genomic_DNA"/>
</dbReference>
<dbReference type="Proteomes" id="UP001159075">
    <property type="component" value="Unassembled WGS sequence"/>
</dbReference>
<reference evidence="1 2" key="1">
    <citation type="submission" date="2022-09" db="EMBL/GenBank/DDBJ databases">
        <title>The outer-membrane cytochrome OmcA is essential for infection of Shewanella oneidensis by a zebrafish-associated bacteriophage.</title>
        <authorList>
            <person name="Grenfell A.W."/>
            <person name="Intile P."/>
            <person name="Mcfarlane J."/>
            <person name="Leung D."/>
            <person name="Abdalla K."/>
            <person name="Wold M."/>
            <person name="Kees E."/>
            <person name="Gralnick J."/>
        </authorList>
    </citation>
    <scope>NUCLEOTIDE SEQUENCE [LARGE SCALE GENOMIC DNA]</scope>
    <source>
        <strain evidence="1 2">NF-5</strain>
    </source>
</reference>
<gene>
    <name evidence="1" type="ORF">ODY93_13735</name>
</gene>
<name>A0ABT6UE18_9GAMM</name>
<proteinExistence type="predicted"/>
<accession>A0ABT6UE18</accession>
<dbReference type="RefSeq" id="WP_282679607.1">
    <property type="nucleotide sequence ID" value="NZ_CP106875.1"/>
</dbReference>
<keyword evidence="2" id="KW-1185">Reference proteome</keyword>
<comment type="caution">
    <text evidence="1">The sequence shown here is derived from an EMBL/GenBank/DDBJ whole genome shotgun (WGS) entry which is preliminary data.</text>
</comment>
<evidence type="ECO:0000313" key="1">
    <source>
        <dbReference type="EMBL" id="MDI5832636.1"/>
    </source>
</evidence>
<evidence type="ECO:0000313" key="2">
    <source>
        <dbReference type="Proteomes" id="UP001159075"/>
    </source>
</evidence>
<organism evidence="1 2">
    <name type="scientific">Shewanella xiamenensis</name>
    <dbReference type="NCBI Taxonomy" id="332186"/>
    <lineage>
        <taxon>Bacteria</taxon>
        <taxon>Pseudomonadati</taxon>
        <taxon>Pseudomonadota</taxon>
        <taxon>Gammaproteobacteria</taxon>
        <taxon>Alteromonadales</taxon>
        <taxon>Shewanellaceae</taxon>
        <taxon>Shewanella</taxon>
    </lineage>
</organism>
<sequence length="72" mass="8350">MKYIDDKNLTELDRTWIRKFKASKCMDTLDIQVEGAERKVNSDSSIGFKQKSEILNAINTAYCIREQELTGF</sequence>